<organism evidence="2 3">
    <name type="scientific">Paramuricea clavata</name>
    <name type="common">Red gorgonian</name>
    <name type="synonym">Violescent sea-whip</name>
    <dbReference type="NCBI Taxonomy" id="317549"/>
    <lineage>
        <taxon>Eukaryota</taxon>
        <taxon>Metazoa</taxon>
        <taxon>Cnidaria</taxon>
        <taxon>Anthozoa</taxon>
        <taxon>Octocorallia</taxon>
        <taxon>Malacalcyonacea</taxon>
        <taxon>Plexauridae</taxon>
        <taxon>Paramuricea</taxon>
    </lineage>
</organism>
<protein>
    <submittedName>
        <fullName evidence="2">Uncharacterized protein</fullName>
    </submittedName>
</protein>
<proteinExistence type="predicted"/>
<evidence type="ECO:0000313" key="3">
    <source>
        <dbReference type="Proteomes" id="UP001152795"/>
    </source>
</evidence>
<keyword evidence="3" id="KW-1185">Reference proteome</keyword>
<feature type="compositionally biased region" description="Acidic residues" evidence="1">
    <location>
        <begin position="139"/>
        <end position="170"/>
    </location>
</feature>
<name>A0A7D9DVJ4_PARCT</name>
<dbReference type="Proteomes" id="UP001152795">
    <property type="component" value="Unassembled WGS sequence"/>
</dbReference>
<sequence length="287" mass="32681">MQLPVVVFRLDEKNKTQKLFIVEKQCGIDYRKLVNLVHKFTLETKLETEGIAKETLRNLCKLATTEADRKLLKFAVCQASKYSNKEARQKLGVHNVSKLKAEIEIAVEEAEKIRKEVSDLAAIREKSALRCLGLYSIDESDSSDSEKEGETDESDSDIDWQSESASDTESDINNQGASEIENAVPSLPKSQIAPFLPNHNYLLDLLRESSFNWFCFVQESKLLMRECDNEVIDQVLIDFSQSIHTLELNETEKERTEMSRQAYLNSERVAELNNTGFTDSESDDPED</sequence>
<dbReference type="EMBL" id="CACRXK020002657">
    <property type="protein sequence ID" value="CAB3995396.1"/>
    <property type="molecule type" value="Genomic_DNA"/>
</dbReference>
<feature type="region of interest" description="Disordered" evidence="1">
    <location>
        <begin position="139"/>
        <end position="173"/>
    </location>
</feature>
<dbReference type="AlphaFoldDB" id="A0A7D9DVJ4"/>
<comment type="caution">
    <text evidence="2">The sequence shown here is derived from an EMBL/GenBank/DDBJ whole genome shotgun (WGS) entry which is preliminary data.</text>
</comment>
<accession>A0A7D9DVJ4</accession>
<reference evidence="2" key="1">
    <citation type="submission" date="2020-04" db="EMBL/GenBank/DDBJ databases">
        <authorList>
            <person name="Alioto T."/>
            <person name="Alioto T."/>
            <person name="Gomez Garrido J."/>
        </authorList>
    </citation>
    <scope>NUCLEOTIDE SEQUENCE</scope>
    <source>
        <strain evidence="2">A484AB</strain>
    </source>
</reference>
<gene>
    <name evidence="2" type="ORF">PACLA_8A002486</name>
</gene>
<evidence type="ECO:0000256" key="1">
    <source>
        <dbReference type="SAM" id="MobiDB-lite"/>
    </source>
</evidence>
<evidence type="ECO:0000313" key="2">
    <source>
        <dbReference type="EMBL" id="CAB3995396.1"/>
    </source>
</evidence>